<proteinExistence type="predicted"/>
<evidence type="ECO:0000259" key="1">
    <source>
        <dbReference type="Pfam" id="PF26640"/>
    </source>
</evidence>
<comment type="caution">
    <text evidence="2">The sequence shown here is derived from an EMBL/GenBank/DDBJ whole genome shotgun (WGS) entry which is preliminary data.</text>
</comment>
<gene>
    <name evidence="2" type="ORF">Sste5346_002465</name>
</gene>
<accession>A0ABR3ZIB6</accession>
<protein>
    <recommendedName>
        <fullName evidence="1">DUF8212 domain-containing protein</fullName>
    </recommendedName>
</protein>
<feature type="domain" description="DUF8212" evidence="1">
    <location>
        <begin position="87"/>
        <end position="169"/>
    </location>
</feature>
<reference evidence="2 3" key="1">
    <citation type="journal article" date="2024" name="IMA Fungus">
        <title>IMA Genome - F19 : A genome assembly and annotation guide to empower mycologists, including annotated draft genome sequences of Ceratocystis pirilliformis, Diaporthe australafricana, Fusarium ophioides, Paecilomyces lecythidis, and Sporothrix stenoceras.</title>
        <authorList>
            <person name="Aylward J."/>
            <person name="Wilson A.M."/>
            <person name="Visagie C.M."/>
            <person name="Spraker J."/>
            <person name="Barnes I."/>
            <person name="Buitendag C."/>
            <person name="Ceriani C."/>
            <person name="Del Mar Angel L."/>
            <person name="du Plessis D."/>
            <person name="Fuchs T."/>
            <person name="Gasser K."/>
            <person name="Kramer D."/>
            <person name="Li W."/>
            <person name="Munsamy K."/>
            <person name="Piso A."/>
            <person name="Price J.L."/>
            <person name="Sonnekus B."/>
            <person name="Thomas C."/>
            <person name="van der Nest A."/>
            <person name="van Dijk A."/>
            <person name="van Heerden A."/>
            <person name="van Vuuren N."/>
            <person name="Yilmaz N."/>
            <person name="Duong T.A."/>
            <person name="van der Merwe N.A."/>
            <person name="Wingfield M.J."/>
            <person name="Wingfield B.D."/>
        </authorList>
    </citation>
    <scope>NUCLEOTIDE SEQUENCE [LARGE SCALE GENOMIC DNA]</scope>
    <source>
        <strain evidence="2 3">CMW 5346</strain>
    </source>
</reference>
<dbReference type="InterPro" id="IPR058525">
    <property type="entry name" value="DUF8212"/>
</dbReference>
<dbReference type="PANTHER" id="PTHR10622:SF10">
    <property type="entry name" value="HET DOMAIN-CONTAINING PROTEIN"/>
    <property type="match status" value="1"/>
</dbReference>
<evidence type="ECO:0000313" key="2">
    <source>
        <dbReference type="EMBL" id="KAL1900155.1"/>
    </source>
</evidence>
<dbReference type="PANTHER" id="PTHR10622">
    <property type="entry name" value="HET DOMAIN-CONTAINING PROTEIN"/>
    <property type="match status" value="1"/>
</dbReference>
<dbReference type="EMBL" id="JAWCUI010000010">
    <property type="protein sequence ID" value="KAL1900155.1"/>
    <property type="molecule type" value="Genomic_DNA"/>
</dbReference>
<dbReference type="Pfam" id="PF26640">
    <property type="entry name" value="DUF8212"/>
    <property type="match status" value="1"/>
</dbReference>
<name>A0ABR3ZIB6_9PEZI</name>
<organism evidence="2 3">
    <name type="scientific">Sporothrix stenoceras</name>
    <dbReference type="NCBI Taxonomy" id="5173"/>
    <lineage>
        <taxon>Eukaryota</taxon>
        <taxon>Fungi</taxon>
        <taxon>Dikarya</taxon>
        <taxon>Ascomycota</taxon>
        <taxon>Pezizomycotina</taxon>
        <taxon>Sordariomycetes</taxon>
        <taxon>Sordariomycetidae</taxon>
        <taxon>Ophiostomatales</taxon>
        <taxon>Ophiostomataceae</taxon>
        <taxon>Sporothrix</taxon>
    </lineage>
</organism>
<keyword evidence="3" id="KW-1185">Reference proteome</keyword>
<sequence length="284" mass="31875">MIASGYFKFFGHQWQPLGTSYDPFEKIFATTGVDSETLMGASPRSSGIARIFWWASRRVTTRVEDQAYSLLGLLDVSMMPMYGEGERAFMRLQEILVSQYDDSSIFAWSIEERQEYPAYDFAMAIQGTAPSSIFARSPAAFANSGDVWPVMHNSERLGPPIQNTPYGVHINGKGFVFSDDNEKSLQLSCQMYIQLGCCVKKTENGGMPIGLILEIVEDRDRPRCVRRGIVGLLGVRLPETMKQAMTKKFQGGDSQLVRLDAFVAKDIQSEIICLEQLGCLQFWI</sequence>
<evidence type="ECO:0000313" key="3">
    <source>
        <dbReference type="Proteomes" id="UP001583186"/>
    </source>
</evidence>
<dbReference type="Proteomes" id="UP001583186">
    <property type="component" value="Unassembled WGS sequence"/>
</dbReference>